<reference evidence="3 4" key="1">
    <citation type="journal article" date="2013" name="Arch. Virol.">
        <title>Detection and characterization of a divergent avian reovirus strain from a broiler chicken with central nervous system disease.</title>
        <authorList>
            <person name="Dandar E."/>
            <person name="Balint A."/>
            <person name="Kecskemeti S."/>
            <person name="Szentpali-Gavaller K."/>
            <person name="Kisfali P."/>
            <person name="Melegh B."/>
            <person name="Farkas S.L."/>
            <person name="Banyai K."/>
        </authorList>
    </citation>
    <scope>NUCLEOTIDE SEQUENCE [LARGE SCALE GENOMIC DNA]</scope>
    <source>
        <strain evidence="3">T1781</strain>
    </source>
</reference>
<feature type="domain" description="Reovirus sigma C capsid protein triple beta spiral" evidence="2">
    <location>
        <begin position="155"/>
        <end position="193"/>
    </location>
</feature>
<protein>
    <submittedName>
        <fullName evidence="3">SigmaC</fullName>
    </submittedName>
</protein>
<dbReference type="Proteomes" id="UP000140973">
    <property type="component" value="Genome"/>
</dbReference>
<dbReference type="Gene3D" id="2.60.90.40">
    <property type="match status" value="1"/>
</dbReference>
<dbReference type="Pfam" id="PF04582">
    <property type="entry name" value="Reo_sigmaC"/>
    <property type="match status" value="1"/>
</dbReference>
<evidence type="ECO:0000313" key="3">
    <source>
        <dbReference type="EMBL" id="AGO32039.1"/>
    </source>
</evidence>
<evidence type="ECO:0000259" key="1">
    <source>
        <dbReference type="Pfam" id="PF04582"/>
    </source>
</evidence>
<dbReference type="Gene3D" id="2.10.25.20">
    <property type="entry name" value="reovirus attachment protein sigma1, domain 1"/>
    <property type="match status" value="1"/>
</dbReference>
<dbReference type="Gene3D" id="1.20.5.170">
    <property type="match status" value="1"/>
</dbReference>
<dbReference type="Pfam" id="PF17750">
    <property type="entry name" value="Reo_sigmaC_M"/>
    <property type="match status" value="1"/>
</dbReference>
<proteinExistence type="predicted"/>
<dbReference type="InterPro" id="IPR007662">
    <property type="entry name" value="SigmaC_C"/>
</dbReference>
<dbReference type="EMBL" id="KC865792">
    <property type="protein sequence ID" value="AGO32039.1"/>
    <property type="molecule type" value="Genomic_RNA"/>
</dbReference>
<evidence type="ECO:0000313" key="4">
    <source>
        <dbReference type="Proteomes" id="UP000140973"/>
    </source>
</evidence>
<evidence type="ECO:0000259" key="2">
    <source>
        <dbReference type="Pfam" id="PF17750"/>
    </source>
</evidence>
<organism evidence="3 4">
    <name type="scientific">Avian orthoreovirus</name>
    <dbReference type="NCBI Taxonomy" id="38170"/>
    <lineage>
        <taxon>Viruses</taxon>
        <taxon>Riboviria</taxon>
        <taxon>Orthornavirae</taxon>
        <taxon>Duplornaviricota</taxon>
        <taxon>Resentoviricetes</taxon>
        <taxon>Reovirales</taxon>
        <taxon>Spinareoviridae</taxon>
        <taxon>Orthoreovirus</taxon>
        <taxon>Orthoreovirus avis</taxon>
    </lineage>
</organism>
<feature type="non-terminal residue" evidence="3">
    <location>
        <position position="339"/>
    </location>
</feature>
<accession>R9YVN1</accession>
<name>R9YVN1_9REOV</name>
<feature type="domain" description="Reovirus sigma C capsid protein C-terminal" evidence="1">
    <location>
        <begin position="197"/>
        <end position="326"/>
    </location>
</feature>
<dbReference type="SUPFAM" id="SSF90257">
    <property type="entry name" value="Myosin rod fragments"/>
    <property type="match status" value="1"/>
</dbReference>
<sequence length="339" mass="36510">MAGLTPSQRREVVGLILSLTSSTSINPGDLTPLYDRLSAVETACASLNDSVGQLTSATSDLSARLDDLVNVSQELATNVEDVQSRVSSLQTSLASVSNDISTLSQSLSVQETQLSTLSSSVNTLSTDVSNLQRDVASSALNISDLQRRVAILESGSGSSLTFHAPLRADGGSVTLDMDPYFCSERSNLTSYSASAQLLQFQWYVRSEGGSSDSIDMSVVAHCHGRRTDYLMSSHDSLTVAGNSVSLVFNLDYITTSGVDYARLIPCHGFQQATFPVDISFTKNDATHTYQVYGAFDGPRIFKVTFSPGETSTTNIRFLTVRTGIDTKVWRRTGIIYSSD</sequence>
<gene>
    <name evidence="3" type="primary">sigmaC</name>
</gene>
<dbReference type="Gene3D" id="1.20.1480.30">
    <property type="entry name" value="Designed four-helix bundle protein"/>
    <property type="match status" value="1"/>
</dbReference>
<dbReference type="InterPro" id="IPR041345">
    <property type="entry name" value="Reo_sigmaC_M"/>
</dbReference>